<keyword evidence="2" id="KW-0808">Transferase</keyword>
<sequence>HAGYNVHRLGVPFFHHTSSTMGSLALLKFRWKLVYLFASGELVRSAWGPPFLREVLGVIRNELVFGLYLLLL</sequence>
<dbReference type="AlphaFoldDB" id="A0A8I1WBD2"/>
<dbReference type="Proteomes" id="UP000664658">
    <property type="component" value="Unassembled WGS sequence"/>
</dbReference>
<comment type="caution">
    <text evidence="2">The sequence shown here is derived from an EMBL/GenBank/DDBJ whole genome shotgun (WGS) entry which is preliminary data.</text>
</comment>
<feature type="non-terminal residue" evidence="2">
    <location>
        <position position="1"/>
    </location>
</feature>
<gene>
    <name evidence="1" type="ORF">J2R62_19420</name>
    <name evidence="2" type="ORF">J2R62_19425</name>
</gene>
<dbReference type="GO" id="GO:0016740">
    <property type="term" value="F:transferase activity"/>
    <property type="evidence" value="ECO:0007669"/>
    <property type="project" value="UniProtKB-KW"/>
</dbReference>
<name>A0A8I1WBD2_PLESH</name>
<proteinExistence type="predicted"/>
<organism evidence="2 3">
    <name type="scientific">Plesiomonas shigelloides</name>
    <name type="common">Aeromonas shigelloides</name>
    <dbReference type="NCBI Taxonomy" id="703"/>
    <lineage>
        <taxon>Bacteria</taxon>
        <taxon>Pseudomonadati</taxon>
        <taxon>Pseudomonadota</taxon>
        <taxon>Gammaproteobacteria</taxon>
        <taxon>Enterobacterales</taxon>
        <taxon>Enterobacteriaceae</taxon>
        <taxon>Plesiomonas</taxon>
    </lineage>
</organism>
<reference evidence="2" key="1">
    <citation type="submission" date="2021-03" db="EMBL/GenBank/DDBJ databases">
        <title>Plesiomonas shigelloides zfcc0051, isolated from zebrafish feces.</title>
        <authorList>
            <person name="Vanderhoek Z."/>
            <person name="Gaulke C."/>
        </authorList>
    </citation>
    <scope>NUCLEOTIDE SEQUENCE</scope>
    <source>
        <strain evidence="2">Zfcc0051</strain>
    </source>
</reference>
<protein>
    <submittedName>
        <fullName evidence="2">Glycosyl transferase</fullName>
    </submittedName>
</protein>
<accession>A0A8I1WBD2</accession>
<evidence type="ECO:0000313" key="2">
    <source>
        <dbReference type="EMBL" id="MBO1110271.1"/>
    </source>
</evidence>
<evidence type="ECO:0000313" key="3">
    <source>
        <dbReference type="Proteomes" id="UP000664658"/>
    </source>
</evidence>
<evidence type="ECO:0000313" key="1">
    <source>
        <dbReference type="EMBL" id="MBO1110270.1"/>
    </source>
</evidence>
<dbReference type="EMBL" id="JAFNAA010000512">
    <property type="protein sequence ID" value="MBO1110271.1"/>
    <property type="molecule type" value="Genomic_DNA"/>
</dbReference>
<dbReference type="EMBL" id="JAFNAA010000512">
    <property type="protein sequence ID" value="MBO1110270.1"/>
    <property type="molecule type" value="Genomic_DNA"/>
</dbReference>